<name>A0A1D7QPL0_9SPHI</name>
<dbReference type="InterPro" id="IPR002347">
    <property type="entry name" value="SDR_fam"/>
</dbReference>
<dbReference type="SUPFAM" id="SSF51735">
    <property type="entry name" value="NAD(P)-binding Rossmann-fold domains"/>
    <property type="match status" value="1"/>
</dbReference>
<dbReference type="EMBL" id="CP017141">
    <property type="protein sequence ID" value="AOM80555.1"/>
    <property type="molecule type" value="Genomic_DNA"/>
</dbReference>
<sequence>MDLYLNGKTAVVTGASQGFGRAITKELATEGVKVFATARNEDLLDSLKAEIRKAGGIEPVTFIQDFVAADAPEKIAAAALSSLGQVDILVNNAGRSRPLDVIGSEEEWAASMTLDFDRHRQLTQQLLPQFMERKQGSILNITSTYELKMINASAVAKAAIVVWSKQLSGQLGRYGIRVNSLQPGLIDTENIRRFFTAEQRKEHAEREIPLGDFGEAQDIANMAAFLVSPRAKYITGTVAVVDGGGRHYAF</sequence>
<reference evidence="2 3" key="1">
    <citation type="submission" date="2016-08" db="EMBL/GenBank/DDBJ databases">
        <authorList>
            <person name="Seilhamer J.J."/>
        </authorList>
    </citation>
    <scope>NUCLEOTIDE SEQUENCE [LARGE SCALE GENOMIC DNA]</scope>
    <source>
        <strain evidence="2 3">DX4</strain>
    </source>
</reference>
<dbReference type="InterPro" id="IPR036291">
    <property type="entry name" value="NAD(P)-bd_dom_sf"/>
</dbReference>
<dbReference type="RefSeq" id="WP_069382213.1">
    <property type="nucleotide sequence ID" value="NZ_CP017141.1"/>
</dbReference>
<dbReference type="Proteomes" id="UP000094313">
    <property type="component" value="Chromosome"/>
</dbReference>
<dbReference type="PANTHER" id="PTHR42879:SF2">
    <property type="entry name" value="3-OXOACYL-[ACYL-CARRIER-PROTEIN] REDUCTASE FABG"/>
    <property type="match status" value="1"/>
</dbReference>
<organism evidence="2 3">
    <name type="scientific">Pedobacter steynii</name>
    <dbReference type="NCBI Taxonomy" id="430522"/>
    <lineage>
        <taxon>Bacteria</taxon>
        <taxon>Pseudomonadati</taxon>
        <taxon>Bacteroidota</taxon>
        <taxon>Sphingobacteriia</taxon>
        <taxon>Sphingobacteriales</taxon>
        <taxon>Sphingobacteriaceae</taxon>
        <taxon>Pedobacter</taxon>
    </lineage>
</organism>
<dbReference type="FunFam" id="3.40.50.720:FF:000084">
    <property type="entry name" value="Short-chain dehydrogenase reductase"/>
    <property type="match status" value="1"/>
</dbReference>
<evidence type="ECO:0000313" key="2">
    <source>
        <dbReference type="EMBL" id="AOM80555.1"/>
    </source>
</evidence>
<evidence type="ECO:0000256" key="1">
    <source>
        <dbReference type="ARBA" id="ARBA00006484"/>
    </source>
</evidence>
<accession>A0A1D7QPL0</accession>
<dbReference type="AlphaFoldDB" id="A0A1D7QPL0"/>
<dbReference type="OrthoDB" id="9804774at2"/>
<gene>
    <name evidence="2" type="ORF">BFS30_00620</name>
</gene>
<dbReference type="PANTHER" id="PTHR42879">
    <property type="entry name" value="3-OXOACYL-(ACYL-CARRIER-PROTEIN) REDUCTASE"/>
    <property type="match status" value="1"/>
</dbReference>
<keyword evidence="3" id="KW-1185">Reference proteome</keyword>
<dbReference type="Gene3D" id="3.40.50.720">
    <property type="entry name" value="NAD(P)-binding Rossmann-like Domain"/>
    <property type="match status" value="1"/>
</dbReference>
<dbReference type="InterPro" id="IPR050259">
    <property type="entry name" value="SDR"/>
</dbReference>
<protein>
    <submittedName>
        <fullName evidence="2">3-oxoacyl-ACP reductase</fullName>
    </submittedName>
</protein>
<comment type="similarity">
    <text evidence="1">Belongs to the short-chain dehydrogenases/reductases (SDR) family.</text>
</comment>
<evidence type="ECO:0000313" key="3">
    <source>
        <dbReference type="Proteomes" id="UP000094313"/>
    </source>
</evidence>
<dbReference type="Pfam" id="PF13561">
    <property type="entry name" value="adh_short_C2"/>
    <property type="match status" value="1"/>
</dbReference>
<dbReference type="KEGG" id="psty:BFS30_00620"/>
<dbReference type="PRINTS" id="PR00081">
    <property type="entry name" value="GDHRDH"/>
</dbReference>
<dbReference type="PRINTS" id="PR00080">
    <property type="entry name" value="SDRFAMILY"/>
</dbReference>
<proteinExistence type="inferred from homology"/>